<name>A0ABQ6N094_9STRA</name>
<dbReference type="Proteomes" id="UP001165060">
    <property type="component" value="Unassembled WGS sequence"/>
</dbReference>
<sequence length="253" mass="27036">MTTPALSTTKEKDELLQKKFGLSADQIARAKSLRQLGVTEEDLLIAQQILSISPPAPSRRGSTKVEQLTGFDQTRLDREKALKRMGVSEEQLDVENAKNLGSLGFEARRRSFLRHRAMSAPVVTSGKGGKRGSWFTGGSRRGSAESESRPSAGILSTFDGWNCTSAFGAVSSHDAIVIALEQQHEDDLVRIQQLEASVKQMQKELERIKGGGAGEVAAGSGGADAAGGGGVSVADVVVEEPEKEKQKKGVFGW</sequence>
<reference evidence="3 4" key="1">
    <citation type="journal article" date="2023" name="Commun. Biol.">
        <title>Genome analysis of Parmales, the sister group of diatoms, reveals the evolutionary specialization of diatoms from phago-mixotrophs to photoautotrophs.</title>
        <authorList>
            <person name="Ban H."/>
            <person name="Sato S."/>
            <person name="Yoshikawa S."/>
            <person name="Yamada K."/>
            <person name="Nakamura Y."/>
            <person name="Ichinomiya M."/>
            <person name="Sato N."/>
            <person name="Blanc-Mathieu R."/>
            <person name="Endo H."/>
            <person name="Kuwata A."/>
            <person name="Ogata H."/>
        </authorList>
    </citation>
    <scope>NUCLEOTIDE SEQUENCE [LARGE SCALE GENOMIC DNA]</scope>
</reference>
<gene>
    <name evidence="3" type="ORF">TeGR_g4429</name>
</gene>
<proteinExistence type="predicted"/>
<evidence type="ECO:0000313" key="3">
    <source>
        <dbReference type="EMBL" id="GMI36557.1"/>
    </source>
</evidence>
<evidence type="ECO:0000256" key="2">
    <source>
        <dbReference type="SAM" id="MobiDB-lite"/>
    </source>
</evidence>
<comment type="caution">
    <text evidence="3">The sequence shown here is derived from an EMBL/GenBank/DDBJ whole genome shotgun (WGS) entry which is preliminary data.</text>
</comment>
<evidence type="ECO:0000313" key="4">
    <source>
        <dbReference type="Proteomes" id="UP001165060"/>
    </source>
</evidence>
<feature type="coiled-coil region" evidence="1">
    <location>
        <begin position="184"/>
        <end position="211"/>
    </location>
</feature>
<protein>
    <recommendedName>
        <fullName evidence="5">Peroxisome membrane anchor protein Pex14p N-terminal domain-containing protein</fullName>
    </recommendedName>
</protein>
<keyword evidence="4" id="KW-1185">Reference proteome</keyword>
<evidence type="ECO:0000256" key="1">
    <source>
        <dbReference type="SAM" id="Coils"/>
    </source>
</evidence>
<keyword evidence="1" id="KW-0175">Coiled coil</keyword>
<organism evidence="3 4">
    <name type="scientific">Tetraparma gracilis</name>
    <dbReference type="NCBI Taxonomy" id="2962635"/>
    <lineage>
        <taxon>Eukaryota</taxon>
        <taxon>Sar</taxon>
        <taxon>Stramenopiles</taxon>
        <taxon>Ochrophyta</taxon>
        <taxon>Bolidophyceae</taxon>
        <taxon>Parmales</taxon>
        <taxon>Triparmaceae</taxon>
        <taxon>Tetraparma</taxon>
    </lineage>
</organism>
<accession>A0ABQ6N094</accession>
<dbReference type="EMBL" id="BRYB01000737">
    <property type="protein sequence ID" value="GMI36557.1"/>
    <property type="molecule type" value="Genomic_DNA"/>
</dbReference>
<evidence type="ECO:0008006" key="5">
    <source>
        <dbReference type="Google" id="ProtNLM"/>
    </source>
</evidence>
<feature type="region of interest" description="Disordered" evidence="2">
    <location>
        <begin position="122"/>
        <end position="152"/>
    </location>
</feature>